<proteinExistence type="predicted"/>
<feature type="signal peptide" evidence="3">
    <location>
        <begin position="1"/>
        <end position="20"/>
    </location>
</feature>
<reference evidence="4" key="1">
    <citation type="submission" date="2020-03" db="EMBL/GenBank/DDBJ databases">
        <title>Transcriptomic Profiling of the Digestive Tract of the Rat Flea, Xenopsylla cheopis, Following Blood Feeding and Infection with Yersinia pestis.</title>
        <authorList>
            <person name="Bland D.M."/>
            <person name="Martens C.A."/>
            <person name="Virtaneva K."/>
            <person name="Kanakabandi K."/>
            <person name="Long D."/>
            <person name="Rosenke R."/>
            <person name="Saturday G.A."/>
            <person name="Hoyt F.H."/>
            <person name="Bruno D.P."/>
            <person name="Ribeiro J.M.C."/>
            <person name="Hinnebusch J."/>
        </authorList>
    </citation>
    <scope>NUCLEOTIDE SEQUENCE</scope>
</reference>
<organism evidence="4">
    <name type="scientific">Xenopsylla cheopis</name>
    <name type="common">Oriental rat flea</name>
    <name type="synonym">Pulex cheopis</name>
    <dbReference type="NCBI Taxonomy" id="163159"/>
    <lineage>
        <taxon>Eukaryota</taxon>
        <taxon>Metazoa</taxon>
        <taxon>Ecdysozoa</taxon>
        <taxon>Arthropoda</taxon>
        <taxon>Hexapoda</taxon>
        <taxon>Insecta</taxon>
        <taxon>Pterygota</taxon>
        <taxon>Neoptera</taxon>
        <taxon>Endopterygota</taxon>
        <taxon>Siphonaptera</taxon>
        <taxon>Pulicidae</taxon>
        <taxon>Xenopsyllinae</taxon>
        <taxon>Xenopsylla</taxon>
    </lineage>
</organism>
<protein>
    <submittedName>
        <fullName evidence="4">Putative paramyosin</fullName>
    </submittedName>
</protein>
<feature type="chain" id="PRO_5026649045" evidence="3">
    <location>
        <begin position="21"/>
        <end position="535"/>
    </location>
</feature>
<keyword evidence="1" id="KW-0175">Coiled coil</keyword>
<dbReference type="PANTHER" id="PTHR39960">
    <property type="entry name" value="LD34147P"/>
    <property type="match status" value="1"/>
</dbReference>
<evidence type="ECO:0000256" key="3">
    <source>
        <dbReference type="SAM" id="SignalP"/>
    </source>
</evidence>
<evidence type="ECO:0000256" key="2">
    <source>
        <dbReference type="SAM" id="MobiDB-lite"/>
    </source>
</evidence>
<dbReference type="EMBL" id="GIIL01006969">
    <property type="protein sequence ID" value="NOV50695.1"/>
    <property type="molecule type" value="Transcribed_RNA"/>
</dbReference>
<accession>A0A6M2DWG6</accession>
<keyword evidence="3" id="KW-0732">Signal</keyword>
<evidence type="ECO:0000313" key="4">
    <source>
        <dbReference type="EMBL" id="NOV50695.1"/>
    </source>
</evidence>
<dbReference type="AlphaFoldDB" id="A0A6M2DWG6"/>
<feature type="region of interest" description="Disordered" evidence="2">
    <location>
        <begin position="510"/>
        <end position="535"/>
    </location>
</feature>
<feature type="coiled-coil region" evidence="1">
    <location>
        <begin position="96"/>
        <end position="123"/>
    </location>
</feature>
<dbReference type="GO" id="GO:0005886">
    <property type="term" value="C:plasma membrane"/>
    <property type="evidence" value="ECO:0007669"/>
    <property type="project" value="TreeGrafter"/>
</dbReference>
<evidence type="ECO:0000256" key="1">
    <source>
        <dbReference type="SAM" id="Coils"/>
    </source>
</evidence>
<sequence>MRVTFALACAFLIAPFAVKARDVTHEDIRDAMLSMVHMVRSAEDKLERHEFRERALGEHVKKALAALEKRHNRLEPIKGTLTRLDERINSIETILIQRDERERTQLQKTAEALEKIEKALAQRPATSHSGQQPAGSQTLDQKLDAIATEVQMLTQELAVLKSGTEKLEDSTNKMNEKTIYQMQRTEDALSRAMNKSDEFLMKYENKLSEYLSKDANQQENEIVSVLKQTNSKMIDLLERNSNHHEQTTIGAPLDHILHGASGNATLEAIQEAKYAIISTYDIAVDHLYSKIEGLYESLHNSVSKMNSAIDEDTQFTKSAVSNIYQQYETLRGEVQGIGKVERVMLQTADNILDTKKRVEFGVHQIVMDVGNLVKLQSRELNSTVNRRFDELELTVLDNQSASLANLSAKIELEMSEVWRQIGIMSSQLTTSANALERLEAQTELYTNGSLQTMDNMEGKVGKITSRMGEVDENLNYLLGRLSLVMQEFNQVKSGLGNALDTIRSSFHEVQSKLKDAGPGPHNIPKSNEDVENQLN</sequence>
<name>A0A6M2DWG6_XENCH</name>
<dbReference type="PANTHER" id="PTHR39960:SF1">
    <property type="entry name" value="LD34147P"/>
    <property type="match status" value="1"/>
</dbReference>